<feature type="compositionally biased region" description="Basic and acidic residues" evidence="1">
    <location>
        <begin position="32"/>
        <end position="45"/>
    </location>
</feature>
<proteinExistence type="predicted"/>
<feature type="region of interest" description="Disordered" evidence="1">
    <location>
        <begin position="66"/>
        <end position="87"/>
    </location>
</feature>
<feature type="compositionally biased region" description="Acidic residues" evidence="1">
    <location>
        <begin position="19"/>
        <end position="31"/>
    </location>
</feature>
<accession>A0AAU7E3L4</accession>
<sequence length="214" mass="24186">MEERNAINDLMDILTNDEGIQDEGQNDDGVDEGSKDTKNDTKTDDYKAMYESLKKESEAKYKSLEDELKALKNPPKEPSEKELQRESYLKELGLSDINEKLKRLDEFEIKQKQREEQDALMSKYANVESELKKAYPDVDLKALSEIAAKLSGLSEANIDSWKTLITIINKGANAKKADEYMSSTKSEVASDFSKKSKEGNVDNIDLGKELLSLM</sequence>
<evidence type="ECO:0008006" key="3">
    <source>
        <dbReference type="Google" id="ProtNLM"/>
    </source>
</evidence>
<feature type="region of interest" description="Disordered" evidence="1">
    <location>
        <begin position="1"/>
        <end position="45"/>
    </location>
</feature>
<evidence type="ECO:0000256" key="1">
    <source>
        <dbReference type="SAM" id="MobiDB-lite"/>
    </source>
</evidence>
<organism evidence="2">
    <name type="scientific">Campylobacter sp. CCS1377</name>
    <dbReference type="NCBI Taxonomy" id="3158229"/>
    <lineage>
        <taxon>Bacteria</taxon>
        <taxon>Pseudomonadati</taxon>
        <taxon>Campylobacterota</taxon>
        <taxon>Epsilonproteobacteria</taxon>
        <taxon>Campylobacterales</taxon>
        <taxon>Campylobacteraceae</taxon>
        <taxon>Campylobacter</taxon>
    </lineage>
</organism>
<gene>
    <name evidence="2" type="ORF">AAH949_05055</name>
</gene>
<name>A0AAU7E3L4_9BACT</name>
<reference evidence="2" key="1">
    <citation type="submission" date="2024-05" db="EMBL/GenBank/DDBJ databases">
        <title>Campylobacter coli isolated from environmental waters in Slovenia.</title>
        <authorList>
            <person name="Zautner A.E."/>
            <person name="Bunk B."/>
            <person name="Riedel T."/>
            <person name="Sproeer C."/>
        </authorList>
    </citation>
    <scope>NUCLEOTIDE SEQUENCE</scope>
    <source>
        <strain evidence="2">CCS1377</strain>
    </source>
</reference>
<dbReference type="EMBL" id="CP155620">
    <property type="protein sequence ID" value="XBJ28475.1"/>
    <property type="molecule type" value="Genomic_DNA"/>
</dbReference>
<evidence type="ECO:0000313" key="2">
    <source>
        <dbReference type="EMBL" id="XBJ28475.1"/>
    </source>
</evidence>
<protein>
    <recommendedName>
        <fullName evidence="3">Scaffolding protein</fullName>
    </recommendedName>
</protein>
<dbReference type="RefSeq" id="WP_348518105.1">
    <property type="nucleotide sequence ID" value="NZ_CP155620.1"/>
</dbReference>
<dbReference type="AlphaFoldDB" id="A0AAU7E3L4"/>